<organism evidence="2">
    <name type="scientific">marine metagenome</name>
    <dbReference type="NCBI Taxonomy" id="408172"/>
    <lineage>
        <taxon>unclassified sequences</taxon>
        <taxon>metagenomes</taxon>
        <taxon>ecological metagenomes</taxon>
    </lineage>
</organism>
<name>A0A382DES0_9ZZZZ</name>
<gene>
    <name evidence="2" type="ORF">METZ01_LOCUS189762</name>
</gene>
<protein>
    <submittedName>
        <fullName evidence="2">Uncharacterized protein</fullName>
    </submittedName>
</protein>
<dbReference type="EMBL" id="UINC01039030">
    <property type="protein sequence ID" value="SVB36908.1"/>
    <property type="molecule type" value="Genomic_DNA"/>
</dbReference>
<proteinExistence type="predicted"/>
<accession>A0A382DES0</accession>
<feature type="coiled-coil region" evidence="1">
    <location>
        <begin position="1"/>
        <end position="32"/>
    </location>
</feature>
<dbReference type="AlphaFoldDB" id="A0A382DES0"/>
<evidence type="ECO:0000256" key="1">
    <source>
        <dbReference type="SAM" id="Coils"/>
    </source>
</evidence>
<evidence type="ECO:0000313" key="2">
    <source>
        <dbReference type="EMBL" id="SVB36908.1"/>
    </source>
</evidence>
<reference evidence="2" key="1">
    <citation type="submission" date="2018-05" db="EMBL/GenBank/DDBJ databases">
        <authorList>
            <person name="Lanie J.A."/>
            <person name="Ng W.-L."/>
            <person name="Kazmierczak K.M."/>
            <person name="Andrzejewski T.M."/>
            <person name="Davidsen T.M."/>
            <person name="Wayne K.J."/>
            <person name="Tettelin H."/>
            <person name="Glass J.I."/>
            <person name="Rusch D."/>
            <person name="Podicherti R."/>
            <person name="Tsui H.-C.T."/>
            <person name="Winkler M.E."/>
        </authorList>
    </citation>
    <scope>NUCLEOTIDE SEQUENCE</scope>
</reference>
<sequence>MKTHEKDFDILQEEIQKVLDKAEIKMNTLIDDYSTKYEDEDDAVQIQTYDLSSLFRQLSDFVEDHI</sequence>
<keyword evidence="1" id="KW-0175">Coiled coil</keyword>